<keyword evidence="2" id="KW-1185">Reference proteome</keyword>
<evidence type="ECO:0000313" key="1">
    <source>
        <dbReference type="EMBL" id="MBK3331657.1"/>
    </source>
</evidence>
<evidence type="ECO:0000313" key="2">
    <source>
        <dbReference type="Proteomes" id="UP000772812"/>
    </source>
</evidence>
<evidence type="ECO:0008006" key="3">
    <source>
        <dbReference type="Google" id="ProtNLM"/>
    </source>
</evidence>
<accession>A0ABS1GFG0</accession>
<reference evidence="1 2" key="1">
    <citation type="journal article" date="2021" name="Syst. Appl. Microbiol.">
        <title>Persephonella atlantica sp. nov.: How to adapt to physico-chemical gradients in high temperature hydrothermal habitats.</title>
        <authorList>
            <person name="Francois D.X."/>
            <person name="Godfroy A."/>
            <person name="Mathien C."/>
            <person name="Aube J."/>
            <person name="Cathalot C."/>
            <person name="Lesongeur F."/>
            <person name="L'Haridon S."/>
            <person name="Philippon X."/>
            <person name="Roussel E.G."/>
        </authorList>
    </citation>
    <scope>NUCLEOTIDE SEQUENCE [LARGE SCALE GENOMIC DNA]</scope>
    <source>
        <strain evidence="1 2">MO1340</strain>
    </source>
</reference>
<dbReference type="RefSeq" id="WP_200673068.1">
    <property type="nucleotide sequence ID" value="NZ_JAACYA010000001.1"/>
</dbReference>
<protein>
    <recommendedName>
        <fullName evidence="3">GGDEF domain-containing protein</fullName>
    </recommendedName>
</protein>
<dbReference type="Proteomes" id="UP000772812">
    <property type="component" value="Unassembled WGS sequence"/>
</dbReference>
<proteinExistence type="predicted"/>
<comment type="caution">
    <text evidence="1">The sequence shown here is derived from an EMBL/GenBank/DDBJ whole genome shotgun (WGS) entry which is preliminary data.</text>
</comment>
<sequence>MTVEISFQDFKKFIQFELSHIKRFNCPEVFSIGFLKPEKTEMFENLKNIVKEALRETDVISTYNHSIFVILPGTDSKGAEFISRAIFDFFNGEVIEVYVEYPDDGKNLEELLDALDRKTRKKFGYILEKIFRQ</sequence>
<organism evidence="1 2">
    <name type="scientific">Persephonella atlantica</name>
    <dbReference type="NCBI Taxonomy" id="2699429"/>
    <lineage>
        <taxon>Bacteria</taxon>
        <taxon>Pseudomonadati</taxon>
        <taxon>Aquificota</taxon>
        <taxon>Aquificia</taxon>
        <taxon>Aquificales</taxon>
        <taxon>Hydrogenothermaceae</taxon>
        <taxon>Persephonella</taxon>
    </lineage>
</organism>
<gene>
    <name evidence="1" type="ORF">GWK41_01090</name>
</gene>
<dbReference type="EMBL" id="JAACYA010000001">
    <property type="protein sequence ID" value="MBK3331657.1"/>
    <property type="molecule type" value="Genomic_DNA"/>
</dbReference>
<name>A0ABS1GFG0_9AQUI</name>